<dbReference type="FunFam" id="3.30.30.30:FF:000005">
    <property type="entry name" value="Heat shock protein ssb1"/>
    <property type="match status" value="1"/>
</dbReference>
<dbReference type="InterPro" id="IPR043129">
    <property type="entry name" value="ATPase_NBD"/>
</dbReference>
<dbReference type="GO" id="GO:0005788">
    <property type="term" value="C:endoplasmic reticulum lumen"/>
    <property type="evidence" value="ECO:0007669"/>
    <property type="project" value="UniProtKB-SubCell"/>
</dbReference>
<dbReference type="Gene3D" id="3.30.420.40">
    <property type="match status" value="4"/>
</dbReference>
<gene>
    <name evidence="6" type="ORF">FEM48_Zijuj09G0080500</name>
</gene>
<keyword evidence="4" id="KW-0175">Coiled coil</keyword>
<keyword evidence="5" id="KW-0472">Membrane</keyword>
<sequence length="1005" mass="114538">MSEFSFSSTTKKTCFSSLLLSDALHCCFFMFSHPLYFSYFIFFSPYLFKLFSFLSPLFITTTLFLLALLTTVSPSIVQDNSLAELSESKMGFLASSYQTVLERLRSKFDNCGDEEEFQRFEELDVYKIVFESSTFEIREDPVEVMELVVKKTCSEATEAPVDKHLTHELGNAVCAEEDRISKLKQNPVEISGVVEVERSKWSLEEQIEFEDIPCEKEDRKVKPEVEESDKVEKPKENLFMGSESKAITGNKIKDDKVNGESGEGYYTPKGMVSSPRFRENLTGSYGGLEYSMKVMENPQTLASNLGSFGSMRKEKEWRRTLACKLFEERHNADGGEGMDMLWETHETESNRAALTKSNTKKGKKGGLLDYNDDDDDDIDDGDGQLCCLQALKFSAGKMNLGMGRPNLTKISKALKGIGWLHHVYIDSTLAVMALFSTLIGITEADRRCIQQQDDDDSTFLTYLCCHLRASKERQRIALILLVASDDDNTVRTIIGIDLGSTNTISYVSANNNKTYCSEERLNDDYMWKWGFPSWVSFTDSERLVGLDAKNQALVNANRTIFNINLLIGRKFDDPQLHKDIKFLPYKVVNKYGKPYINVKVKGHYKLFSPEQIIALILRHMKLVAEAHLRHRIKNAVITVPAYFNDAQRQATKVAAKIAGLNVARMINKSTAAAIGYHLKLKGNINVLVYHFGGRTFEVSVLTIKNGVIEVVSENFDTRLGGEDINDRMMDYLIHLIKEKHNKDIIDNNKALEELRNECERTKRLFSIKQKLEYFTRVKIYLDGICFSEVLTLDKFEELNDLLGKNMTTAKKVLEESVMKKSGIHENEVVSKNGDTHLGGVDINGRLMDYFIHLMKEKHNKDISNEDTVLEKLGMECERAKKRMRTFYFRKYKDDIRVKIDGIDFTEELTLAKYEELNKDLIEKTMTRVKKALEDSGMKKSDIHEIVLSGGSTEIGMVRRLLKDFFDGKVPCKGLMPDHVCAFGAAIEEDSNNDFDFEDEDSNDEL</sequence>
<dbReference type="GO" id="GO:0140662">
    <property type="term" value="F:ATP-dependent protein folding chaperone"/>
    <property type="evidence" value="ECO:0007669"/>
    <property type="project" value="InterPro"/>
</dbReference>
<dbReference type="InterPro" id="IPR013126">
    <property type="entry name" value="Hsp_70_fam"/>
</dbReference>
<dbReference type="AlphaFoldDB" id="A0A978URT4"/>
<protein>
    <submittedName>
        <fullName evidence="6">Uncharacterized protein</fullName>
    </submittedName>
</protein>
<comment type="caution">
    <text evidence="6">The sequence shown here is derived from an EMBL/GenBank/DDBJ whole genome shotgun (WGS) entry which is preliminary data.</text>
</comment>
<reference evidence="6" key="1">
    <citation type="journal article" date="2021" name="Front. Plant Sci.">
        <title>Chromosome-Scale Genome Assembly for Chinese Sour Jujube and Insights Into Its Genome Evolution and Domestication Signature.</title>
        <authorList>
            <person name="Shen L.-Y."/>
            <person name="Luo H."/>
            <person name="Wang X.-L."/>
            <person name="Wang X.-M."/>
            <person name="Qiu X.-J."/>
            <person name="Liu H."/>
            <person name="Zhou S.-S."/>
            <person name="Jia K.-H."/>
            <person name="Nie S."/>
            <person name="Bao Y.-T."/>
            <person name="Zhang R.-G."/>
            <person name="Yun Q.-Z."/>
            <person name="Chai Y.-H."/>
            <person name="Lu J.-Y."/>
            <person name="Li Y."/>
            <person name="Zhao S.-W."/>
            <person name="Mao J.-F."/>
            <person name="Jia S.-G."/>
            <person name="Mao Y.-M."/>
        </authorList>
    </citation>
    <scope>NUCLEOTIDE SEQUENCE</scope>
    <source>
        <strain evidence="6">AT0</strain>
        <tissue evidence="6">Leaf</tissue>
    </source>
</reference>
<keyword evidence="3" id="KW-0067">ATP-binding</keyword>
<dbReference type="FunFam" id="3.90.640.10:FF:000003">
    <property type="entry name" value="Molecular chaperone DnaK"/>
    <property type="match status" value="2"/>
</dbReference>
<accession>A0A978URT4</accession>
<dbReference type="SUPFAM" id="SSF53067">
    <property type="entry name" value="Actin-like ATPase domain"/>
    <property type="match status" value="3"/>
</dbReference>
<dbReference type="PRINTS" id="PR00301">
    <property type="entry name" value="HEATSHOCK70"/>
</dbReference>
<proteinExistence type="predicted"/>
<keyword evidence="5" id="KW-0812">Transmembrane</keyword>
<keyword evidence="2" id="KW-0547">Nucleotide-binding</keyword>
<keyword evidence="5" id="KW-1133">Transmembrane helix</keyword>
<evidence type="ECO:0000256" key="5">
    <source>
        <dbReference type="SAM" id="Phobius"/>
    </source>
</evidence>
<evidence type="ECO:0000256" key="4">
    <source>
        <dbReference type="SAM" id="Coils"/>
    </source>
</evidence>
<feature type="transmembrane region" description="Helical" evidence="5">
    <location>
        <begin position="20"/>
        <end position="43"/>
    </location>
</feature>
<name>A0A978URT4_ZIZJJ</name>
<dbReference type="Pfam" id="PF00012">
    <property type="entry name" value="HSP70"/>
    <property type="match status" value="1"/>
</dbReference>
<dbReference type="Proteomes" id="UP000813462">
    <property type="component" value="Unassembled WGS sequence"/>
</dbReference>
<evidence type="ECO:0000256" key="1">
    <source>
        <dbReference type="ARBA" id="ARBA00004319"/>
    </source>
</evidence>
<evidence type="ECO:0000256" key="2">
    <source>
        <dbReference type="ARBA" id="ARBA00022741"/>
    </source>
</evidence>
<feature type="coiled-coil region" evidence="4">
    <location>
        <begin position="737"/>
        <end position="771"/>
    </location>
</feature>
<dbReference type="GO" id="GO:0005524">
    <property type="term" value="F:ATP binding"/>
    <property type="evidence" value="ECO:0007669"/>
    <property type="project" value="UniProtKB-KW"/>
</dbReference>
<feature type="transmembrane region" description="Helical" evidence="5">
    <location>
        <begin position="50"/>
        <end position="72"/>
    </location>
</feature>
<evidence type="ECO:0000313" key="7">
    <source>
        <dbReference type="Proteomes" id="UP000813462"/>
    </source>
</evidence>
<dbReference type="Gene3D" id="3.30.30.30">
    <property type="match status" value="1"/>
</dbReference>
<comment type="subcellular location">
    <subcellularLocation>
        <location evidence="1">Endoplasmic reticulum lumen</location>
    </subcellularLocation>
</comment>
<dbReference type="Gene3D" id="3.90.640.10">
    <property type="entry name" value="Actin, Chain A, domain 4"/>
    <property type="match status" value="2"/>
</dbReference>
<evidence type="ECO:0000313" key="6">
    <source>
        <dbReference type="EMBL" id="KAH7517584.1"/>
    </source>
</evidence>
<dbReference type="EMBL" id="JAEACU010000009">
    <property type="protein sequence ID" value="KAH7517584.1"/>
    <property type="molecule type" value="Genomic_DNA"/>
</dbReference>
<dbReference type="PANTHER" id="PTHR19375">
    <property type="entry name" value="HEAT SHOCK PROTEIN 70KDA"/>
    <property type="match status" value="1"/>
</dbReference>
<evidence type="ECO:0000256" key="3">
    <source>
        <dbReference type="ARBA" id="ARBA00022840"/>
    </source>
</evidence>
<organism evidence="6 7">
    <name type="scientific">Ziziphus jujuba var. spinosa</name>
    <dbReference type="NCBI Taxonomy" id="714518"/>
    <lineage>
        <taxon>Eukaryota</taxon>
        <taxon>Viridiplantae</taxon>
        <taxon>Streptophyta</taxon>
        <taxon>Embryophyta</taxon>
        <taxon>Tracheophyta</taxon>
        <taxon>Spermatophyta</taxon>
        <taxon>Magnoliopsida</taxon>
        <taxon>eudicotyledons</taxon>
        <taxon>Gunneridae</taxon>
        <taxon>Pentapetalae</taxon>
        <taxon>rosids</taxon>
        <taxon>fabids</taxon>
        <taxon>Rosales</taxon>
        <taxon>Rhamnaceae</taxon>
        <taxon>Paliureae</taxon>
        <taxon>Ziziphus</taxon>
    </lineage>
</organism>